<sequence length="594" mass="67757">MATTLTATETVASTKAQKKSNEESPTENSGFNIRFRLSKAYRALEKQDHVASKPTITPYKPRRGTITSENPLEKNLDEFGENAHAFLWTDPTEKKKKRNEDREDSLWNILRQDVALEREEAKEEKRQRKLLLEKQRKKREEQKKHGIDINKYIRELNRSMPLTKNTLDRTRPAVSNSYFNGIRNVAVGHNKAMAPFRVDSVRQKRQVKDPEKAERLRLARERLKANSKYSGFWNKLKDKDKPMEVKETEKRQKPKMAWCAADNSFMVQEWEEKKKKKEDILNEKRRRRGILKKVTINRTVSEKQSTGSVVATTPEPTQSRRESPIRQLKSPETIPESMRSARSSLSQDDHDTNKIFQTIMKQKSERGTPTPSQNRSRPSLPPKQKPRTVTMKSMSIAEEDADQDAAEQGNIKQNGFGGMLGSSTSGSEKDTGSKQSTSSGLKITKYKVPENNEEKKVTKAEPKTEKSNTPKKFATGTPSVRSWAKSRAGSTTTAMTEYKPLRTCKFLYKMCSCKNISTGKSIDQLKGQSKTSGVINLFGCPPLQSKAYLDQGLLCPFCRVFPGQKIRAWMKWNEIMADWESSSEEDDDDAGKDS</sequence>
<dbReference type="AlphaFoldDB" id="R7U9N9"/>
<proteinExistence type="predicted"/>
<gene>
    <name evidence="3" type="ORF">CAPTEDRAFT_210799</name>
</gene>
<dbReference type="EMBL" id="KB306459">
    <property type="protein sequence ID" value="ELT99815.1"/>
    <property type="molecule type" value="Genomic_DNA"/>
</dbReference>
<feature type="compositionally biased region" description="Polar residues" evidence="2">
    <location>
        <begin position="354"/>
        <end position="377"/>
    </location>
</feature>
<feature type="coiled-coil region" evidence="1">
    <location>
        <begin position="114"/>
        <end position="142"/>
    </location>
</feature>
<reference evidence="3 5" key="2">
    <citation type="journal article" date="2013" name="Nature">
        <title>Insights into bilaterian evolution from three spiralian genomes.</title>
        <authorList>
            <person name="Simakov O."/>
            <person name="Marletaz F."/>
            <person name="Cho S.J."/>
            <person name="Edsinger-Gonzales E."/>
            <person name="Havlak P."/>
            <person name="Hellsten U."/>
            <person name="Kuo D.H."/>
            <person name="Larsson T."/>
            <person name="Lv J."/>
            <person name="Arendt D."/>
            <person name="Savage R."/>
            <person name="Osoegawa K."/>
            <person name="de Jong P."/>
            <person name="Grimwood J."/>
            <person name="Chapman J.A."/>
            <person name="Shapiro H."/>
            <person name="Aerts A."/>
            <person name="Otillar R.P."/>
            <person name="Terry A.Y."/>
            <person name="Boore J.L."/>
            <person name="Grigoriev I.V."/>
            <person name="Lindberg D.R."/>
            <person name="Seaver E.C."/>
            <person name="Weisblat D.A."/>
            <person name="Putnam N.H."/>
            <person name="Rokhsar D.S."/>
        </authorList>
    </citation>
    <scope>NUCLEOTIDE SEQUENCE</scope>
    <source>
        <strain evidence="3 5">I ESC-2004</strain>
    </source>
</reference>
<reference evidence="5" key="1">
    <citation type="submission" date="2012-12" db="EMBL/GenBank/DDBJ databases">
        <authorList>
            <person name="Hellsten U."/>
            <person name="Grimwood J."/>
            <person name="Chapman J.A."/>
            <person name="Shapiro H."/>
            <person name="Aerts A."/>
            <person name="Otillar R.P."/>
            <person name="Terry A.Y."/>
            <person name="Boore J.L."/>
            <person name="Simakov O."/>
            <person name="Marletaz F."/>
            <person name="Cho S.-J."/>
            <person name="Edsinger-Gonzales E."/>
            <person name="Havlak P."/>
            <person name="Kuo D.-H."/>
            <person name="Larsson T."/>
            <person name="Lv J."/>
            <person name="Arendt D."/>
            <person name="Savage R."/>
            <person name="Osoegawa K."/>
            <person name="de Jong P."/>
            <person name="Lindberg D.R."/>
            <person name="Seaver E.C."/>
            <person name="Weisblat D.A."/>
            <person name="Putnam N.H."/>
            <person name="Grigoriev I.V."/>
            <person name="Rokhsar D.S."/>
        </authorList>
    </citation>
    <scope>NUCLEOTIDE SEQUENCE</scope>
    <source>
        <strain evidence="5">I ESC-2004</strain>
    </source>
</reference>
<dbReference type="EMBL" id="AMQN01001868">
    <property type="status" value="NOT_ANNOTATED_CDS"/>
    <property type="molecule type" value="Genomic_DNA"/>
</dbReference>
<dbReference type="EnsemblMetazoa" id="CapteT210799">
    <property type="protein sequence ID" value="CapteP210799"/>
    <property type="gene ID" value="CapteG210799"/>
</dbReference>
<evidence type="ECO:0000313" key="4">
    <source>
        <dbReference type="EnsemblMetazoa" id="CapteP210799"/>
    </source>
</evidence>
<name>R7U9N9_CAPTE</name>
<protein>
    <submittedName>
        <fullName evidence="3 4">Uncharacterized protein</fullName>
    </submittedName>
</protein>
<feature type="compositionally biased region" description="Basic and acidic residues" evidence="2">
    <location>
        <begin position="447"/>
        <end position="468"/>
    </location>
</feature>
<keyword evidence="5" id="KW-1185">Reference proteome</keyword>
<dbReference type="Proteomes" id="UP000014760">
    <property type="component" value="Unassembled WGS sequence"/>
</dbReference>
<evidence type="ECO:0000313" key="5">
    <source>
        <dbReference type="Proteomes" id="UP000014760"/>
    </source>
</evidence>
<evidence type="ECO:0000313" key="3">
    <source>
        <dbReference type="EMBL" id="ELT99815.1"/>
    </source>
</evidence>
<dbReference type="HOGENOM" id="CLU_459467_0_0_1"/>
<feature type="region of interest" description="Disordered" evidence="2">
    <location>
        <begin position="296"/>
        <end position="478"/>
    </location>
</feature>
<keyword evidence="1" id="KW-0175">Coiled coil</keyword>
<reference evidence="4" key="3">
    <citation type="submission" date="2015-06" db="UniProtKB">
        <authorList>
            <consortium name="EnsemblMetazoa"/>
        </authorList>
    </citation>
    <scope>IDENTIFICATION</scope>
</reference>
<evidence type="ECO:0000256" key="1">
    <source>
        <dbReference type="SAM" id="Coils"/>
    </source>
</evidence>
<feature type="compositionally biased region" description="Low complexity" evidence="2">
    <location>
        <begin position="1"/>
        <end position="14"/>
    </location>
</feature>
<evidence type="ECO:0000256" key="2">
    <source>
        <dbReference type="SAM" id="MobiDB-lite"/>
    </source>
</evidence>
<feature type="compositionally biased region" description="Polar residues" evidence="2">
    <location>
        <begin position="296"/>
        <end position="317"/>
    </location>
</feature>
<feature type="region of interest" description="Disordered" evidence="2">
    <location>
        <begin position="46"/>
        <end position="69"/>
    </location>
</feature>
<feature type="region of interest" description="Disordered" evidence="2">
    <location>
        <begin position="1"/>
        <end position="31"/>
    </location>
</feature>
<accession>R7U9N9</accession>
<organism evidence="3">
    <name type="scientific">Capitella teleta</name>
    <name type="common">Polychaete worm</name>
    <dbReference type="NCBI Taxonomy" id="283909"/>
    <lineage>
        <taxon>Eukaryota</taxon>
        <taxon>Metazoa</taxon>
        <taxon>Spiralia</taxon>
        <taxon>Lophotrochozoa</taxon>
        <taxon>Annelida</taxon>
        <taxon>Polychaeta</taxon>
        <taxon>Sedentaria</taxon>
        <taxon>Scolecida</taxon>
        <taxon>Capitellidae</taxon>
        <taxon>Capitella</taxon>
    </lineage>
</organism>